<dbReference type="PANTHER" id="PTHR34473">
    <property type="entry name" value="UPF0699 TRANSMEMBRANE PROTEIN YDBS"/>
    <property type="match status" value="1"/>
</dbReference>
<dbReference type="AlphaFoldDB" id="A0A853B294"/>
<keyword evidence="4" id="KW-1185">Reference proteome</keyword>
<proteinExistence type="predicted"/>
<feature type="transmembrane region" description="Helical" evidence="1">
    <location>
        <begin position="12"/>
        <end position="34"/>
    </location>
</feature>
<dbReference type="Pfam" id="PF03703">
    <property type="entry name" value="bPH_2"/>
    <property type="match status" value="2"/>
</dbReference>
<keyword evidence="1" id="KW-0812">Transmembrane</keyword>
<comment type="caution">
    <text evidence="3">The sequence shown here is derived from an EMBL/GenBank/DDBJ whole genome shotgun (WGS) entry which is preliminary data.</text>
</comment>
<feature type="domain" description="YdbS-like PH" evidence="2">
    <location>
        <begin position="391"/>
        <end position="468"/>
    </location>
</feature>
<evidence type="ECO:0000259" key="2">
    <source>
        <dbReference type="Pfam" id="PF03703"/>
    </source>
</evidence>
<evidence type="ECO:0000256" key="1">
    <source>
        <dbReference type="SAM" id="Phobius"/>
    </source>
</evidence>
<sequence length="497" mass="53658">MTWQRPHPRSLLVDNAWLAAPLGSAALTLLATGGRGNPQMWITLGTIAIVFAVITACGMLRRRVTRYRVTGDAFELVSGLFTRHVRKVPLTRIRNVDLTAPPVHRVLGLVVVRVGTAGEGELRLDALDRPAAEALRARLARPEPSDEPVLATWNPRWIRYAPLTFWAVGGVFVAAGSLYRVLDGFGIEPWRIGVVREAFSAFGASALWLTIPVLLLGILMLGSAGAVALYIENWWRFRVEWTGAGALGVRRGLFTTRSVTMDRARLRGVQLAEPLPLRAGGGAKVSAVAGGLGDEDETRHRSAVLPPAPLAEALRVVRRVAGHAVFGRTLIPHPPVARRRRFRRGMLFVVLPLTAAMVVPGVVFGPGYLLGGAAFLALATPVTAWLARDAYRNLGHGFDEEFLIARAGTFTRRTTALQRSGVVAWTFTSSPFTRRAGLVTLTAAVAAGEQGYRIPDLDTAHAEEFAETAAPGILTEFLAPAWESAFTQPAGTAYVQA</sequence>
<keyword evidence="1" id="KW-0472">Membrane</keyword>
<keyword evidence="1" id="KW-1133">Transmembrane helix</keyword>
<dbReference type="EMBL" id="JACCFK010000001">
    <property type="protein sequence ID" value="NYI88934.1"/>
    <property type="molecule type" value="Genomic_DNA"/>
</dbReference>
<feature type="transmembrane region" description="Helical" evidence="1">
    <location>
        <begin position="345"/>
        <end position="363"/>
    </location>
</feature>
<feature type="domain" description="YdbS-like PH" evidence="2">
    <location>
        <begin position="63"/>
        <end position="138"/>
    </location>
</feature>
<dbReference type="InterPro" id="IPR014529">
    <property type="entry name" value="UCP026631"/>
</dbReference>
<protein>
    <submittedName>
        <fullName evidence="3">Putative membrane protein</fullName>
    </submittedName>
</protein>
<feature type="transmembrane region" description="Helical" evidence="1">
    <location>
        <begin position="202"/>
        <end position="231"/>
    </location>
</feature>
<name>A0A853B294_9PSEU</name>
<accession>A0A853B294</accession>
<dbReference type="PANTHER" id="PTHR34473:SF2">
    <property type="entry name" value="UPF0699 TRANSMEMBRANE PROTEIN YDBT"/>
    <property type="match status" value="1"/>
</dbReference>
<organism evidence="3 4">
    <name type="scientific">Amycolatopsis endophytica</name>
    <dbReference type="NCBI Taxonomy" id="860233"/>
    <lineage>
        <taxon>Bacteria</taxon>
        <taxon>Bacillati</taxon>
        <taxon>Actinomycetota</taxon>
        <taxon>Actinomycetes</taxon>
        <taxon>Pseudonocardiales</taxon>
        <taxon>Pseudonocardiaceae</taxon>
        <taxon>Amycolatopsis</taxon>
    </lineage>
</organism>
<dbReference type="Proteomes" id="UP000549616">
    <property type="component" value="Unassembled WGS sequence"/>
</dbReference>
<evidence type="ECO:0000313" key="4">
    <source>
        <dbReference type="Proteomes" id="UP000549616"/>
    </source>
</evidence>
<evidence type="ECO:0000313" key="3">
    <source>
        <dbReference type="EMBL" id="NYI88934.1"/>
    </source>
</evidence>
<reference evidence="3 4" key="1">
    <citation type="submission" date="2020-07" db="EMBL/GenBank/DDBJ databases">
        <title>Sequencing the genomes of 1000 actinobacteria strains.</title>
        <authorList>
            <person name="Klenk H.-P."/>
        </authorList>
    </citation>
    <scope>NUCLEOTIDE SEQUENCE [LARGE SCALE GENOMIC DNA]</scope>
    <source>
        <strain evidence="3 4">DSM 104006</strain>
    </source>
</reference>
<gene>
    <name evidence="3" type="ORF">HNR02_002257</name>
</gene>
<feature type="transmembrane region" description="Helical" evidence="1">
    <location>
        <begin position="40"/>
        <end position="60"/>
    </location>
</feature>
<dbReference type="PIRSF" id="PIRSF026631">
    <property type="entry name" value="UCP026631"/>
    <property type="match status" value="1"/>
</dbReference>
<dbReference type="InterPro" id="IPR005182">
    <property type="entry name" value="YdbS-like_PH"/>
</dbReference>
<feature type="transmembrane region" description="Helical" evidence="1">
    <location>
        <begin position="163"/>
        <end position="182"/>
    </location>
</feature>
<dbReference type="RefSeq" id="WP_179773111.1">
    <property type="nucleotide sequence ID" value="NZ_JACCFK010000001.1"/>
</dbReference>